<dbReference type="PROSITE" id="PS50097">
    <property type="entry name" value="BTB"/>
    <property type="match status" value="1"/>
</dbReference>
<dbReference type="Pfam" id="PF00651">
    <property type="entry name" value="BTB"/>
    <property type="match status" value="1"/>
</dbReference>
<dbReference type="SMART" id="SM00061">
    <property type="entry name" value="MATH"/>
    <property type="match status" value="1"/>
</dbReference>
<dbReference type="GO" id="GO:0016567">
    <property type="term" value="P:protein ubiquitination"/>
    <property type="evidence" value="ECO:0007669"/>
    <property type="project" value="InterPro"/>
</dbReference>
<evidence type="ECO:0000256" key="1">
    <source>
        <dbReference type="ARBA" id="ARBA00004906"/>
    </source>
</evidence>
<dbReference type="Gene3D" id="3.30.710.10">
    <property type="entry name" value="Potassium Channel Kv1.1, Chain A"/>
    <property type="match status" value="1"/>
</dbReference>
<dbReference type="InterPro" id="IPR008974">
    <property type="entry name" value="TRAF-like"/>
</dbReference>
<dbReference type="InterPro" id="IPR002083">
    <property type="entry name" value="MATH/TRAF_dom"/>
</dbReference>
<dbReference type="InterPro" id="IPR011333">
    <property type="entry name" value="SKP1/BTB/POZ_sf"/>
</dbReference>
<comment type="caution">
    <text evidence="6">The sequence shown here is derived from an EMBL/GenBank/DDBJ whole genome shotgun (WGS) entry which is preliminary data.</text>
</comment>
<dbReference type="PROSITE" id="PS50144">
    <property type="entry name" value="MATH"/>
    <property type="match status" value="1"/>
</dbReference>
<dbReference type="EMBL" id="JAUUTY010000004">
    <property type="protein sequence ID" value="KAK1644231.1"/>
    <property type="molecule type" value="Genomic_DNA"/>
</dbReference>
<dbReference type="Gene3D" id="1.25.40.420">
    <property type="match status" value="1"/>
</dbReference>
<reference evidence="6" key="1">
    <citation type="submission" date="2023-07" db="EMBL/GenBank/DDBJ databases">
        <title>A chromosome-level genome assembly of Lolium multiflorum.</title>
        <authorList>
            <person name="Chen Y."/>
            <person name="Copetti D."/>
            <person name="Kolliker R."/>
            <person name="Studer B."/>
        </authorList>
    </citation>
    <scope>NUCLEOTIDE SEQUENCE</scope>
    <source>
        <strain evidence="6">02402/16</strain>
        <tissue evidence="6">Leaf</tissue>
    </source>
</reference>
<comment type="pathway">
    <text evidence="1">Protein modification; protein ubiquitination.</text>
</comment>
<protein>
    <submittedName>
        <fullName evidence="6">Uncharacterized protein</fullName>
    </submittedName>
</protein>
<accession>A0AAD8S3C1</accession>
<evidence type="ECO:0000259" key="4">
    <source>
        <dbReference type="PROSITE" id="PS50097"/>
    </source>
</evidence>
<dbReference type="InterPro" id="IPR045005">
    <property type="entry name" value="BPM1-6"/>
</dbReference>
<dbReference type="PANTHER" id="PTHR26379">
    <property type="entry name" value="BTB/POZ AND MATH DOMAIN-CONTAINING PROTEIN 1"/>
    <property type="match status" value="1"/>
</dbReference>
<feature type="domain" description="MATH" evidence="5">
    <location>
        <begin position="26"/>
        <end position="155"/>
    </location>
</feature>
<comment type="similarity">
    <text evidence="2">Belongs to the Tdpoz family.</text>
</comment>
<evidence type="ECO:0000259" key="5">
    <source>
        <dbReference type="PROSITE" id="PS50144"/>
    </source>
</evidence>
<evidence type="ECO:0000313" key="7">
    <source>
        <dbReference type="Proteomes" id="UP001231189"/>
    </source>
</evidence>
<dbReference type="InterPro" id="IPR056423">
    <property type="entry name" value="BACK_BPM_SPOP"/>
</dbReference>
<dbReference type="CDD" id="cd00121">
    <property type="entry name" value="MATH"/>
    <property type="match status" value="1"/>
</dbReference>
<feature type="compositionally biased region" description="Pro residues" evidence="3">
    <location>
        <begin position="387"/>
        <end position="404"/>
    </location>
</feature>
<evidence type="ECO:0000256" key="2">
    <source>
        <dbReference type="ARBA" id="ARBA00010846"/>
    </source>
</evidence>
<gene>
    <name evidence="6" type="ORF">QYE76_062036</name>
</gene>
<organism evidence="6 7">
    <name type="scientific">Lolium multiflorum</name>
    <name type="common">Italian ryegrass</name>
    <name type="synonym">Lolium perenne subsp. multiflorum</name>
    <dbReference type="NCBI Taxonomy" id="4521"/>
    <lineage>
        <taxon>Eukaryota</taxon>
        <taxon>Viridiplantae</taxon>
        <taxon>Streptophyta</taxon>
        <taxon>Embryophyta</taxon>
        <taxon>Tracheophyta</taxon>
        <taxon>Spermatophyta</taxon>
        <taxon>Magnoliopsida</taxon>
        <taxon>Liliopsida</taxon>
        <taxon>Poales</taxon>
        <taxon>Poaceae</taxon>
        <taxon>BOP clade</taxon>
        <taxon>Pooideae</taxon>
        <taxon>Poodae</taxon>
        <taxon>Poeae</taxon>
        <taxon>Poeae Chloroplast Group 2 (Poeae type)</taxon>
        <taxon>Loliodinae</taxon>
        <taxon>Loliinae</taxon>
        <taxon>Lolium</taxon>
    </lineage>
</organism>
<evidence type="ECO:0000256" key="3">
    <source>
        <dbReference type="SAM" id="MobiDB-lite"/>
    </source>
</evidence>
<evidence type="ECO:0000313" key="6">
    <source>
        <dbReference type="EMBL" id="KAK1644231.1"/>
    </source>
</evidence>
<dbReference type="Gene3D" id="2.60.210.10">
    <property type="entry name" value="Apoptosis, Tumor Necrosis Factor Receptor Associated Protein 2, Chain A"/>
    <property type="match status" value="1"/>
</dbReference>
<dbReference type="PANTHER" id="PTHR26379:SF215">
    <property type="entry name" value="BTB DOMAIN-CONTAINING PROTEIN"/>
    <property type="match status" value="1"/>
</dbReference>
<sequence>MLTSPRVSADAPLSGSASSIVAGAISGYHMLKIISYSRTKELPNGERIDSWPFRVGGRTWRVRYYPNGCKSKSIDYISLFITLDDTAANTKAVKVYVQFSLLDQLGKPVRSYTGIAGPESLHLPNSWGCDNFIRREVLENSEHLNDDSFIVKVDVSVLGGFHAQETPAIVVPPSDMHMHFGDLLSSKAVVDVEFLVGGETFSAHRSVLAARSPVFRAEFLSPMKESTTTAPIRIDDMEAQVFKALLTFMYTDALPDIMDQHEEYVMAQHLLVAADRYGLDRCKLICQDKLSRGIDTSSVVTIWALAEQHHCHGLKAACLDFLSTCSPTNLNAVLESEGFGSLFKSYPDVAMDLLVIKLVVVIFGHRQDFSPRIAPRRPRGDRGDPLLPSPSGRPHPLSSLPPPARAAGQSPRGAGGGGCPLPALGKGLAGRPFPATVRCASSGRHGRRRRSLAEWRLGTVTLVAGRRRVPKLVRPWPWVAAAGPDLGLRA</sequence>
<proteinExistence type="inferred from homology"/>
<feature type="region of interest" description="Disordered" evidence="3">
    <location>
        <begin position="372"/>
        <end position="421"/>
    </location>
</feature>
<feature type="domain" description="BTB" evidence="4">
    <location>
        <begin position="190"/>
        <end position="254"/>
    </location>
</feature>
<dbReference type="Pfam" id="PF24570">
    <property type="entry name" value="BACK_BPM_SPOP"/>
    <property type="match status" value="1"/>
</dbReference>
<keyword evidence="7" id="KW-1185">Reference proteome</keyword>
<name>A0AAD8S3C1_LOLMU</name>
<dbReference type="Pfam" id="PF22486">
    <property type="entry name" value="MATH_2"/>
    <property type="match status" value="1"/>
</dbReference>
<dbReference type="Proteomes" id="UP001231189">
    <property type="component" value="Unassembled WGS sequence"/>
</dbReference>
<dbReference type="AlphaFoldDB" id="A0AAD8S3C1"/>
<dbReference type="SUPFAM" id="SSF49599">
    <property type="entry name" value="TRAF domain-like"/>
    <property type="match status" value="1"/>
</dbReference>
<dbReference type="SMART" id="SM00225">
    <property type="entry name" value="BTB"/>
    <property type="match status" value="1"/>
</dbReference>
<dbReference type="SUPFAM" id="SSF54695">
    <property type="entry name" value="POZ domain"/>
    <property type="match status" value="1"/>
</dbReference>
<dbReference type="InterPro" id="IPR000210">
    <property type="entry name" value="BTB/POZ_dom"/>
</dbReference>